<evidence type="ECO:0000256" key="10">
    <source>
        <dbReference type="PROSITE-ProRule" id="PRU01360"/>
    </source>
</evidence>
<evidence type="ECO:0000259" key="12">
    <source>
        <dbReference type="Pfam" id="PF00593"/>
    </source>
</evidence>
<evidence type="ECO:0000256" key="7">
    <source>
        <dbReference type="ARBA" id="ARBA00023077"/>
    </source>
</evidence>
<dbReference type="InterPro" id="IPR037066">
    <property type="entry name" value="Plug_dom_sf"/>
</dbReference>
<keyword evidence="14" id="KW-0675">Receptor</keyword>
<keyword evidence="5" id="KW-0732">Signal</keyword>
<evidence type="ECO:0000256" key="1">
    <source>
        <dbReference type="ARBA" id="ARBA00004571"/>
    </source>
</evidence>
<evidence type="ECO:0000256" key="11">
    <source>
        <dbReference type="RuleBase" id="RU003357"/>
    </source>
</evidence>
<evidence type="ECO:0000256" key="5">
    <source>
        <dbReference type="ARBA" id="ARBA00022729"/>
    </source>
</evidence>
<keyword evidence="8 10" id="KW-0472">Membrane</keyword>
<dbReference type="PANTHER" id="PTHR30069:SF53">
    <property type="entry name" value="COLICIN I RECEPTOR-RELATED"/>
    <property type="match status" value="1"/>
</dbReference>
<protein>
    <submittedName>
        <fullName evidence="14">TonB-dependent receptor</fullName>
    </submittedName>
</protein>
<dbReference type="GO" id="GO:0009279">
    <property type="term" value="C:cell outer membrane"/>
    <property type="evidence" value="ECO:0007669"/>
    <property type="project" value="UniProtKB-SubCell"/>
</dbReference>
<evidence type="ECO:0000313" key="14">
    <source>
        <dbReference type="EMBL" id="KPH51376.1"/>
    </source>
</evidence>
<dbReference type="Proteomes" id="UP000037800">
    <property type="component" value="Unassembled WGS sequence"/>
</dbReference>
<dbReference type="InterPro" id="IPR036942">
    <property type="entry name" value="Beta-barrel_TonB_sf"/>
</dbReference>
<dbReference type="GO" id="GO:0015344">
    <property type="term" value="F:siderophore uptake transmembrane transporter activity"/>
    <property type="evidence" value="ECO:0007669"/>
    <property type="project" value="TreeGrafter"/>
</dbReference>
<dbReference type="InterPro" id="IPR000531">
    <property type="entry name" value="Beta-barrel_TonB"/>
</dbReference>
<dbReference type="Gene3D" id="2.170.130.10">
    <property type="entry name" value="TonB-dependent receptor, plug domain"/>
    <property type="match status" value="1"/>
</dbReference>
<dbReference type="PROSITE" id="PS52016">
    <property type="entry name" value="TONB_DEPENDENT_REC_3"/>
    <property type="match status" value="1"/>
</dbReference>
<gene>
    <name evidence="14" type="ORF">HPU229336_08230</name>
</gene>
<dbReference type="RefSeq" id="WP_060662621.1">
    <property type="nucleotide sequence ID" value="NZ_JNUR01000006.1"/>
</dbReference>
<evidence type="ECO:0000256" key="6">
    <source>
        <dbReference type="ARBA" id="ARBA00023065"/>
    </source>
</evidence>
<evidence type="ECO:0000256" key="8">
    <source>
        <dbReference type="ARBA" id="ARBA00023136"/>
    </source>
</evidence>
<dbReference type="Pfam" id="PF07715">
    <property type="entry name" value="Plug"/>
    <property type="match status" value="1"/>
</dbReference>
<feature type="domain" description="TonB-dependent receptor-like beta-barrel" evidence="12">
    <location>
        <begin position="203"/>
        <end position="632"/>
    </location>
</feature>
<keyword evidence="4 10" id="KW-0812">Transmembrane</keyword>
<keyword evidence="2 10" id="KW-0813">Transport</keyword>
<feature type="domain" description="TonB-dependent receptor plug" evidence="13">
    <location>
        <begin position="42"/>
        <end position="149"/>
    </location>
</feature>
<dbReference type="AlphaFoldDB" id="A0AAW3J4U9"/>
<proteinExistence type="inferred from homology"/>
<comment type="similarity">
    <text evidence="10 11">Belongs to the TonB-dependent receptor family.</text>
</comment>
<dbReference type="Pfam" id="PF00593">
    <property type="entry name" value="TonB_dep_Rec_b-barrel"/>
    <property type="match status" value="1"/>
</dbReference>
<dbReference type="CDD" id="cd01347">
    <property type="entry name" value="ligand_gated_channel"/>
    <property type="match status" value="1"/>
</dbReference>
<dbReference type="SUPFAM" id="SSF56935">
    <property type="entry name" value="Porins"/>
    <property type="match status" value="1"/>
</dbReference>
<organism evidence="14 15">
    <name type="scientific">Helicobacter pullorum</name>
    <dbReference type="NCBI Taxonomy" id="35818"/>
    <lineage>
        <taxon>Bacteria</taxon>
        <taxon>Pseudomonadati</taxon>
        <taxon>Campylobacterota</taxon>
        <taxon>Epsilonproteobacteria</taxon>
        <taxon>Campylobacterales</taxon>
        <taxon>Helicobacteraceae</taxon>
        <taxon>Helicobacter</taxon>
    </lineage>
</organism>
<dbReference type="InterPro" id="IPR039426">
    <property type="entry name" value="TonB-dep_rcpt-like"/>
</dbReference>
<dbReference type="Gene3D" id="2.40.170.20">
    <property type="entry name" value="TonB-dependent receptor, beta-barrel domain"/>
    <property type="match status" value="1"/>
</dbReference>
<reference evidence="14 15" key="1">
    <citation type="submission" date="2014-06" db="EMBL/GenBank/DDBJ databases">
        <title>Helicobacter pullorum isolates in fresh chicken meat - phenotypic and genotypic features.</title>
        <authorList>
            <person name="Borges V."/>
            <person name="Santos A."/>
            <person name="Correia C.B."/>
            <person name="Saraiva M."/>
            <person name="Menard A."/>
            <person name="Vieira L."/>
            <person name="Sampaio D.A."/>
            <person name="Gomes J.P."/>
            <person name="Oleastro M."/>
        </authorList>
    </citation>
    <scope>NUCLEOTIDE SEQUENCE [LARGE SCALE GENOMIC DNA]</scope>
    <source>
        <strain evidence="14 15">229336/12</strain>
    </source>
</reference>
<accession>A0AAW3J4U9</accession>
<keyword evidence="7 11" id="KW-0798">TonB box</keyword>
<keyword evidence="9 10" id="KW-0998">Cell outer membrane</keyword>
<comment type="caution">
    <text evidence="14">The sequence shown here is derived from an EMBL/GenBank/DDBJ whole genome shotgun (WGS) entry which is preliminary data.</text>
</comment>
<dbReference type="EMBL" id="JNUR01000006">
    <property type="protein sequence ID" value="KPH51376.1"/>
    <property type="molecule type" value="Genomic_DNA"/>
</dbReference>
<name>A0AAW3J4U9_9HELI</name>
<evidence type="ECO:0000256" key="4">
    <source>
        <dbReference type="ARBA" id="ARBA00022692"/>
    </source>
</evidence>
<dbReference type="PANTHER" id="PTHR30069">
    <property type="entry name" value="TONB-DEPENDENT OUTER MEMBRANE RECEPTOR"/>
    <property type="match status" value="1"/>
</dbReference>
<keyword evidence="6" id="KW-0406">Ion transport</keyword>
<evidence type="ECO:0000256" key="9">
    <source>
        <dbReference type="ARBA" id="ARBA00023237"/>
    </source>
</evidence>
<dbReference type="GO" id="GO:0044718">
    <property type="term" value="P:siderophore transmembrane transport"/>
    <property type="evidence" value="ECO:0007669"/>
    <property type="project" value="TreeGrafter"/>
</dbReference>
<sequence length="672" mass="75842">MNQWKVWWILPFFVGVSYGAEKYYLQQSVVSASGIEHDLNFAPGSVSVITQEDLSSRSIKDLGEALMGVPGVDVTMGMSGAYTFSIRGFGEGQTLVLVDGKRINEINGFGYANEGENNGYIPPISMIERIEVIRGGASTLYGSDAIGGVVNIITKKIPSQFGGSFTLETKQQQHYNLYGSLRQVSGFVAIPLVENKLSLALRGRYTQKDPYGLKYPEPRNPNMPSSIYAHGSGGDYSLGNIGARIAYKLDEQNSFYIDGEHYRQNTRIQHTPENHTRGDKKMERNSIVLNHDGSYNFGNLNTYFQMQNTHHKNASSANKANLYVVESKAITPINFNAFGSIVLTSGVQYQYDNYISGLEKYEQNTIAPYLDAEYFITDNLSLTLGARYSYSDLFDGIFIPRAYLVYQPLDWITLKGGVSKGYRAPQARLLGSGIYSSSADYDYYGNPDASPEESTNYEIGVNFDMKYANFSITGFLIDYKNELYRDEYNSGEILPNGEVCSAGTSCFIYTNRGKNQARGIEIGANSASFNGFSIEATYTYLEKFYKGTYQDGTRELNPFGGERIEDIPRHIAMLKLNYKKGKFSSYLRGNGRFDTLSNISYMGKYKDFYTFDLGLSYKMTKFSSISFAVNNLFDQNYFKPFGYPSGRRTMYDNEYQTFNERRNFWISYKMDF</sequence>
<keyword evidence="3 10" id="KW-1134">Transmembrane beta strand</keyword>
<dbReference type="InterPro" id="IPR012910">
    <property type="entry name" value="Plug_dom"/>
</dbReference>
<comment type="subcellular location">
    <subcellularLocation>
        <location evidence="1 10">Cell outer membrane</location>
        <topology evidence="1 10">Multi-pass membrane protein</topology>
    </subcellularLocation>
</comment>
<evidence type="ECO:0000313" key="15">
    <source>
        <dbReference type="Proteomes" id="UP000037800"/>
    </source>
</evidence>
<evidence type="ECO:0000256" key="3">
    <source>
        <dbReference type="ARBA" id="ARBA00022452"/>
    </source>
</evidence>
<evidence type="ECO:0000259" key="13">
    <source>
        <dbReference type="Pfam" id="PF07715"/>
    </source>
</evidence>
<evidence type="ECO:0000256" key="2">
    <source>
        <dbReference type="ARBA" id="ARBA00022448"/>
    </source>
</evidence>